<organism evidence="1 2">
    <name type="scientific">Pseudomonas segetis</name>
    <dbReference type="NCBI Taxonomy" id="298908"/>
    <lineage>
        <taxon>Bacteria</taxon>
        <taxon>Pseudomonadati</taxon>
        <taxon>Pseudomonadota</taxon>
        <taxon>Gammaproteobacteria</taxon>
        <taxon>Pseudomonadales</taxon>
        <taxon>Pseudomonadaceae</taxon>
        <taxon>Pseudomonas</taxon>
    </lineage>
</organism>
<evidence type="ECO:0000313" key="1">
    <source>
        <dbReference type="EMBL" id="SNS16388.1"/>
    </source>
</evidence>
<sequence length="68" mass="7565">MAQFNIDSSLSNGKRLDWLVLPGSGDTVDSIVIEVRRAAMKKFGDGVWFNRWTHVVASNGFVTVQMHA</sequence>
<dbReference type="AlphaFoldDB" id="A0A239C9N8"/>
<dbReference type="Proteomes" id="UP000242915">
    <property type="component" value="Unassembled WGS sequence"/>
</dbReference>
<protein>
    <submittedName>
        <fullName evidence="1">Uncharacterized protein</fullName>
    </submittedName>
</protein>
<proteinExistence type="predicted"/>
<keyword evidence="2" id="KW-1185">Reference proteome</keyword>
<dbReference type="EMBL" id="FZOG01000002">
    <property type="protein sequence ID" value="SNS16388.1"/>
    <property type="molecule type" value="Genomic_DNA"/>
</dbReference>
<dbReference type="RefSeq" id="WP_089359931.1">
    <property type="nucleotide sequence ID" value="NZ_FZOG01000002.1"/>
</dbReference>
<reference evidence="2" key="1">
    <citation type="submission" date="2017-06" db="EMBL/GenBank/DDBJ databases">
        <authorList>
            <person name="Varghese N."/>
            <person name="Submissions S."/>
        </authorList>
    </citation>
    <scope>NUCLEOTIDE SEQUENCE [LARGE SCALE GENOMIC DNA]</scope>
    <source>
        <strain evidence="2">CIP 108523</strain>
    </source>
</reference>
<name>A0A239C9N8_9PSED</name>
<accession>A0A239C9N8</accession>
<evidence type="ECO:0000313" key="2">
    <source>
        <dbReference type="Proteomes" id="UP000242915"/>
    </source>
</evidence>
<gene>
    <name evidence="1" type="ORF">SAMN05216255_1564</name>
</gene>